<feature type="region of interest" description="Disordered" evidence="1">
    <location>
        <begin position="168"/>
        <end position="226"/>
    </location>
</feature>
<keyword evidence="3" id="KW-1185">Reference proteome</keyword>
<accession>A0AAW0T4B8</accession>
<gene>
    <name evidence="2" type="ORF">O3P69_015418</name>
</gene>
<comment type="caution">
    <text evidence="2">The sequence shown here is derived from an EMBL/GenBank/DDBJ whole genome shotgun (WGS) entry which is preliminary data.</text>
</comment>
<proteinExistence type="predicted"/>
<evidence type="ECO:0000313" key="2">
    <source>
        <dbReference type="EMBL" id="KAK8382519.1"/>
    </source>
</evidence>
<evidence type="ECO:0000256" key="1">
    <source>
        <dbReference type="SAM" id="MobiDB-lite"/>
    </source>
</evidence>
<organism evidence="2 3">
    <name type="scientific">Scylla paramamosain</name>
    <name type="common">Mud crab</name>
    <dbReference type="NCBI Taxonomy" id="85552"/>
    <lineage>
        <taxon>Eukaryota</taxon>
        <taxon>Metazoa</taxon>
        <taxon>Ecdysozoa</taxon>
        <taxon>Arthropoda</taxon>
        <taxon>Crustacea</taxon>
        <taxon>Multicrustacea</taxon>
        <taxon>Malacostraca</taxon>
        <taxon>Eumalacostraca</taxon>
        <taxon>Eucarida</taxon>
        <taxon>Decapoda</taxon>
        <taxon>Pleocyemata</taxon>
        <taxon>Brachyura</taxon>
        <taxon>Eubrachyura</taxon>
        <taxon>Portunoidea</taxon>
        <taxon>Portunidae</taxon>
        <taxon>Portuninae</taxon>
        <taxon>Scylla</taxon>
    </lineage>
</organism>
<dbReference type="EMBL" id="JARAKH010000039">
    <property type="protein sequence ID" value="KAK8382519.1"/>
    <property type="molecule type" value="Genomic_DNA"/>
</dbReference>
<feature type="region of interest" description="Disordered" evidence="1">
    <location>
        <begin position="288"/>
        <end position="308"/>
    </location>
</feature>
<feature type="compositionally biased region" description="Basic and acidic residues" evidence="1">
    <location>
        <begin position="168"/>
        <end position="183"/>
    </location>
</feature>
<evidence type="ECO:0000313" key="3">
    <source>
        <dbReference type="Proteomes" id="UP001487740"/>
    </source>
</evidence>
<sequence length="308" mass="33853">MGVNEGSRGVTGCDSQVTFTLAAPPRCTAPLAASRRHSLLSAAVGRRRDLQVSSCRGHFSPLSDKMGAEMCYLLVWAGPASWPPVRCPHWQPCVGRCSPWLLTKAVSSRVVSHRRFLSRQCDTAVHPKLIVFRRRPYLRPSHTPPAATHGHLVADQSLLHHAENNIRQLSEDTRQKELRRDRTGVGALGKVASGSTPPPQSPATPGRLGVHSAAPETPLRAPGQTLSRCPRFQPLPDHSRTSFHCLVCCCLALRPSASPHLHLCSLCLPLPLSHHSACLPCDPEPRRMHREGGRRRVEVRVGRRSPEE</sequence>
<name>A0AAW0T4B8_SCYPA</name>
<protein>
    <submittedName>
        <fullName evidence="2">Uncharacterized protein</fullName>
    </submittedName>
</protein>
<dbReference type="AlphaFoldDB" id="A0AAW0T4B8"/>
<dbReference type="Proteomes" id="UP001487740">
    <property type="component" value="Unassembled WGS sequence"/>
</dbReference>
<reference evidence="2 3" key="1">
    <citation type="submission" date="2023-03" db="EMBL/GenBank/DDBJ databases">
        <title>High-quality genome of Scylla paramamosain provides insights in environmental adaptation.</title>
        <authorList>
            <person name="Zhang L."/>
        </authorList>
    </citation>
    <scope>NUCLEOTIDE SEQUENCE [LARGE SCALE GENOMIC DNA]</scope>
    <source>
        <strain evidence="2">LZ_2023a</strain>
        <tissue evidence="2">Muscle</tissue>
    </source>
</reference>